<dbReference type="Pfam" id="PF07727">
    <property type="entry name" value="RVT_2"/>
    <property type="match status" value="1"/>
</dbReference>
<dbReference type="SUPFAM" id="SSF53098">
    <property type="entry name" value="Ribonuclease H-like"/>
    <property type="match status" value="1"/>
</dbReference>
<feature type="compositionally biased region" description="Gly residues" evidence="1">
    <location>
        <begin position="223"/>
        <end position="239"/>
    </location>
</feature>
<feature type="region of interest" description="Disordered" evidence="1">
    <location>
        <begin position="195"/>
        <end position="239"/>
    </location>
</feature>
<dbReference type="Proteomes" id="UP001632038">
    <property type="component" value="Unassembled WGS sequence"/>
</dbReference>
<feature type="compositionally biased region" description="Polar residues" evidence="1">
    <location>
        <begin position="206"/>
        <end position="219"/>
    </location>
</feature>
<dbReference type="InterPro" id="IPR013103">
    <property type="entry name" value="RVT_2"/>
</dbReference>
<feature type="domain" description="Integrase catalytic" evidence="2">
    <location>
        <begin position="426"/>
        <end position="601"/>
    </location>
</feature>
<dbReference type="PROSITE" id="PS50994">
    <property type="entry name" value="INTEGRASE"/>
    <property type="match status" value="1"/>
</dbReference>
<evidence type="ECO:0000313" key="3">
    <source>
        <dbReference type="EMBL" id="KAL3639631.1"/>
    </source>
</evidence>
<dbReference type="Gene3D" id="3.30.420.10">
    <property type="entry name" value="Ribonuclease H-like superfamily/Ribonuclease H"/>
    <property type="match status" value="1"/>
</dbReference>
<dbReference type="InterPro" id="IPR036397">
    <property type="entry name" value="RNaseH_sf"/>
</dbReference>
<feature type="compositionally biased region" description="Polar residues" evidence="1">
    <location>
        <begin position="762"/>
        <end position="771"/>
    </location>
</feature>
<evidence type="ECO:0000256" key="1">
    <source>
        <dbReference type="SAM" id="MobiDB-lite"/>
    </source>
</evidence>
<keyword evidence="4" id="KW-1185">Reference proteome</keyword>
<dbReference type="InterPro" id="IPR001584">
    <property type="entry name" value="Integrase_cat-core"/>
</dbReference>
<accession>A0ABD3DDG2</accession>
<feature type="region of interest" description="Disordered" evidence="1">
    <location>
        <begin position="693"/>
        <end position="780"/>
    </location>
</feature>
<name>A0ABD3DDG2_9LAMI</name>
<dbReference type="EMBL" id="JAVIJP010000018">
    <property type="protein sequence ID" value="KAL3639631.1"/>
    <property type="molecule type" value="Genomic_DNA"/>
</dbReference>
<sequence>MVWAAASGYGLEGYLTGDITAPATLITATDGVLTPNPEYSKWRRQDQLLVSWLLSSLTESLLITTVGLSTASDIWRSIENVFANQNKAKVMQIRLQLQTLKKGGLSMREYLNKVKSCCDLLSAAGERLSESDQLLYILGGLGVEYNPVLVSITSRSPLQPISLNEVHSILLSLENRLETIENPFGNADDAGYSVNLSTGRGGRGGTQYSNRGRSNQDSTNGGSYRGRGNFRGNGYRGRGGRGNYRPKCQICHYTGHTADRCYQRMNKDFVPTSNNYQANVMTGGNEEQKEDNSWYPDSGATNHLTYDFSNLNLAAEYQGNEKIHMGNGEGFDQVTKGELLKGTVRNGLYKFDLSKAKDQDINKNLKLFQHNVNSAEIRNKSSLDVWHSRLGHASMDIVKRALTSCNIAFSNENDDVLCHSCMKSKIHKLPFADSQTVHHNLFDVVHSDVWGPSPVTSMMGYRYYVSFIDHKSRFTWIYLLKCKSDVYQAFIHYKTLVETQFGCRIKAFQSDGGGEFMALTKYFKDNGIIHKISCPYTPEKNGLAERKHRHLVEVGLSFLAHSYVPMKFWDCAFLTAAYVINLTPAKVLDYISPVEALTKQKPDLTSLRTFGCLCFPLLRPYNKHKLQFRSDSGTFLGYSPNHKGYKVLLSNGKLIITRHVHFDERVFPYSKDKPDKQDKNPHTQSVTTGFMVGDINVPLPHNEPPQPISHSTHTPHSSHSSASSPSSSHPIYNSYNSPQSSHTSENLQGGHITIDLPIENPDLSNHVSSADENAGHHMVTRSKAGIFKPKMLLSESLTEPTNPEEAMQIPLWREAMEKESNALIKNNTWSLVELPNGKESIGCRWVYKVKRAADGSLARCKARLVAKGYSQVPGFDYIDTYSPVVRPATVRTVMSLALFKGWKIRQLDVDNAFLNGDIDVELFMSQPPCFEQSGKENLVCKLNKSLYGLKQASRNWFNKFGQLMKSLGLLNSKTDTSLFYRHTDRETLIILVYVDDIIITGDNGITIQTTIDEISKVFSLKDLGLLNYFLGIEIKPVQQGLFLSQQKYIEGLLDKAGMKGAKGMSSPMLSSPSLSKSKGNPVTDVTFYRSIVGALQYATVTRPEISYSVNKVSQFMQAPLDSHWKAVKRILRYLSGTLDYGLYLAKPKSLDIMGFADADWAADPDDRRSTTGTCLFLGSNLVSWSSKKQPTVSRSSCEAEYRALAHTTCDVIWLQQLLKELKINQPEPAKIWMDNQSAIALANNPMHHPRTRHFEIDLHFIREKLQSKLISIQHVPSLDQAADVLTKPINGQSFTRMRMKLCVLPFSSLGLRGHDRMQVLN</sequence>
<dbReference type="InterPro" id="IPR057670">
    <property type="entry name" value="SH3_retrovirus"/>
</dbReference>
<organism evidence="3 4">
    <name type="scientific">Castilleja foliolosa</name>
    <dbReference type="NCBI Taxonomy" id="1961234"/>
    <lineage>
        <taxon>Eukaryota</taxon>
        <taxon>Viridiplantae</taxon>
        <taxon>Streptophyta</taxon>
        <taxon>Embryophyta</taxon>
        <taxon>Tracheophyta</taxon>
        <taxon>Spermatophyta</taxon>
        <taxon>Magnoliopsida</taxon>
        <taxon>eudicotyledons</taxon>
        <taxon>Gunneridae</taxon>
        <taxon>Pentapetalae</taxon>
        <taxon>asterids</taxon>
        <taxon>lamiids</taxon>
        <taxon>Lamiales</taxon>
        <taxon>Orobanchaceae</taxon>
        <taxon>Pedicularideae</taxon>
        <taxon>Castillejinae</taxon>
        <taxon>Castilleja</taxon>
    </lineage>
</organism>
<feature type="compositionally biased region" description="Low complexity" evidence="1">
    <location>
        <begin position="708"/>
        <end position="738"/>
    </location>
</feature>
<dbReference type="SUPFAM" id="SSF56672">
    <property type="entry name" value="DNA/RNA polymerases"/>
    <property type="match status" value="1"/>
</dbReference>
<dbReference type="PANTHER" id="PTHR11439">
    <property type="entry name" value="GAG-POL-RELATED RETROTRANSPOSON"/>
    <property type="match status" value="1"/>
</dbReference>
<dbReference type="Pfam" id="PF14223">
    <property type="entry name" value="Retrotran_gag_2"/>
    <property type="match status" value="1"/>
</dbReference>
<dbReference type="PANTHER" id="PTHR11439:SF455">
    <property type="entry name" value="RLK (RECEPTOR-LIKE PROTEIN KINASE) 8, PUTATIVE-RELATED"/>
    <property type="match status" value="1"/>
</dbReference>
<evidence type="ECO:0000259" key="2">
    <source>
        <dbReference type="PROSITE" id="PS50994"/>
    </source>
</evidence>
<dbReference type="InterPro" id="IPR012337">
    <property type="entry name" value="RNaseH-like_sf"/>
</dbReference>
<dbReference type="Pfam" id="PF25597">
    <property type="entry name" value="SH3_retrovirus"/>
    <property type="match status" value="1"/>
</dbReference>
<dbReference type="InterPro" id="IPR043502">
    <property type="entry name" value="DNA/RNA_pol_sf"/>
</dbReference>
<dbReference type="InterPro" id="IPR025724">
    <property type="entry name" value="GAG-pre-integrase_dom"/>
</dbReference>
<protein>
    <recommendedName>
        <fullName evidence="2">Integrase catalytic domain-containing protein</fullName>
    </recommendedName>
</protein>
<reference evidence="4" key="1">
    <citation type="journal article" date="2024" name="IScience">
        <title>Strigolactones Initiate the Formation of Haustorium-like Structures in Castilleja.</title>
        <authorList>
            <person name="Buerger M."/>
            <person name="Peterson D."/>
            <person name="Chory J."/>
        </authorList>
    </citation>
    <scope>NUCLEOTIDE SEQUENCE [LARGE SCALE GENOMIC DNA]</scope>
</reference>
<dbReference type="CDD" id="cd09272">
    <property type="entry name" value="RNase_HI_RT_Ty1"/>
    <property type="match status" value="1"/>
</dbReference>
<gene>
    <name evidence="3" type="ORF">CASFOL_017538</name>
</gene>
<comment type="caution">
    <text evidence="3">The sequence shown here is derived from an EMBL/GenBank/DDBJ whole genome shotgun (WGS) entry which is preliminary data.</text>
</comment>
<dbReference type="Pfam" id="PF13976">
    <property type="entry name" value="gag_pre-integrs"/>
    <property type="match status" value="1"/>
</dbReference>
<evidence type="ECO:0000313" key="4">
    <source>
        <dbReference type="Proteomes" id="UP001632038"/>
    </source>
</evidence>
<proteinExistence type="predicted"/>